<comment type="caution">
    <text evidence="6">The sequence shown here is derived from an EMBL/GenBank/DDBJ whole genome shotgun (WGS) entry which is preliminary data.</text>
</comment>
<dbReference type="Pfam" id="PF01553">
    <property type="entry name" value="Acyltransferase"/>
    <property type="match status" value="1"/>
</dbReference>
<dbReference type="EMBL" id="JFHC01000002">
    <property type="protein sequence ID" value="KDR44484.1"/>
    <property type="molecule type" value="Genomic_DNA"/>
</dbReference>
<keyword evidence="4" id="KW-1133">Transmembrane helix</keyword>
<evidence type="ECO:0000313" key="6">
    <source>
        <dbReference type="EMBL" id="KDR44484.1"/>
    </source>
</evidence>
<name>A0A069PX94_9BURK</name>
<feature type="transmembrane region" description="Helical" evidence="4">
    <location>
        <begin position="55"/>
        <end position="74"/>
    </location>
</feature>
<accession>A0A069PX94</accession>
<dbReference type="SMART" id="SM00563">
    <property type="entry name" value="PlsC"/>
    <property type="match status" value="1"/>
</dbReference>
<dbReference type="Proteomes" id="UP000027466">
    <property type="component" value="Unassembled WGS sequence"/>
</dbReference>
<dbReference type="AlphaFoldDB" id="A0A069PX94"/>
<dbReference type="PANTHER" id="PTHR10434:SF66">
    <property type="entry name" value="PHOSPHOLIPID_GLYCEROL ACYLTRANSFERASE DOMAIN-CONTAINING PROTEIN"/>
    <property type="match status" value="1"/>
</dbReference>
<dbReference type="PANTHER" id="PTHR10434">
    <property type="entry name" value="1-ACYL-SN-GLYCEROL-3-PHOSPHATE ACYLTRANSFERASE"/>
    <property type="match status" value="1"/>
</dbReference>
<keyword evidence="7" id="KW-1185">Reference proteome</keyword>
<gene>
    <name evidence="6" type="ORF">BG61_12335</name>
</gene>
<keyword evidence="3 6" id="KW-0012">Acyltransferase</keyword>
<evidence type="ECO:0000256" key="3">
    <source>
        <dbReference type="ARBA" id="ARBA00023315"/>
    </source>
</evidence>
<evidence type="ECO:0000256" key="1">
    <source>
        <dbReference type="ARBA" id="ARBA00005189"/>
    </source>
</evidence>
<comment type="pathway">
    <text evidence="1">Lipid metabolism.</text>
</comment>
<keyword evidence="4" id="KW-0812">Transmembrane</keyword>
<evidence type="ECO:0000256" key="4">
    <source>
        <dbReference type="SAM" id="Phobius"/>
    </source>
</evidence>
<dbReference type="GO" id="GO:0006654">
    <property type="term" value="P:phosphatidic acid biosynthetic process"/>
    <property type="evidence" value="ECO:0007669"/>
    <property type="project" value="TreeGrafter"/>
</dbReference>
<evidence type="ECO:0000313" key="7">
    <source>
        <dbReference type="Proteomes" id="UP000027466"/>
    </source>
</evidence>
<keyword evidence="4" id="KW-0472">Membrane</keyword>
<reference evidence="6 7" key="1">
    <citation type="submission" date="2014-03" db="EMBL/GenBank/DDBJ databases">
        <title>Draft Genome Sequences of Four Burkholderia Strains.</title>
        <authorList>
            <person name="Liu X.Y."/>
            <person name="Li C.X."/>
            <person name="Xu J.H."/>
        </authorList>
    </citation>
    <scope>NUCLEOTIDE SEQUENCE [LARGE SCALE GENOMIC DNA]</scope>
    <source>
        <strain evidence="6 7">DSM 50014</strain>
    </source>
</reference>
<dbReference type="STRING" id="60547.GCA_000751215_00841"/>
<protein>
    <submittedName>
        <fullName evidence="6">Glycerol acyltransferase</fullName>
    </submittedName>
</protein>
<dbReference type="SUPFAM" id="SSF69593">
    <property type="entry name" value="Glycerol-3-phosphate (1)-acyltransferase"/>
    <property type="match status" value="1"/>
</dbReference>
<evidence type="ECO:0000259" key="5">
    <source>
        <dbReference type="SMART" id="SM00563"/>
    </source>
</evidence>
<feature type="domain" description="Phospholipid/glycerol acyltransferase" evidence="5">
    <location>
        <begin position="90"/>
        <end position="212"/>
    </location>
</feature>
<evidence type="ECO:0000256" key="2">
    <source>
        <dbReference type="ARBA" id="ARBA00022679"/>
    </source>
</evidence>
<dbReference type="CDD" id="cd07989">
    <property type="entry name" value="LPLAT_AGPAT-like"/>
    <property type="match status" value="1"/>
</dbReference>
<feature type="transmembrane region" description="Helical" evidence="4">
    <location>
        <begin position="20"/>
        <end position="43"/>
    </location>
</feature>
<keyword evidence="2 6" id="KW-0808">Transferase</keyword>
<dbReference type="GO" id="GO:0003841">
    <property type="term" value="F:1-acylglycerol-3-phosphate O-acyltransferase activity"/>
    <property type="evidence" value="ECO:0007669"/>
    <property type="project" value="TreeGrafter"/>
</dbReference>
<dbReference type="InterPro" id="IPR002123">
    <property type="entry name" value="Plipid/glycerol_acylTrfase"/>
</dbReference>
<sequence length="281" mass="30964">MRASFFARLGHGWRFVATGLSFLLFGICGTAFSLVLFPLALIWPHRASRQRAVTTVIHLFFRAFVGMLQAIGVMKLEVRGDLRRAASQGAIVVANHPTYLDVMVLLSLLPSACCVVKHAHWRNPCFYGIVRAANYVSNADPVVLVEEGARQLRAGYSMIVFPEGTRSPAGDALHPFSRGFAHIALSERASERGGHDDQPADTPIVPVLIDCDPPVFTKALRWYHVPPRPFRLRVAVLGAVCARQWTTPAEPPALAARSLAKGLQTHITQHLFEYGFFKTGN</sequence>
<proteinExistence type="predicted"/>
<organism evidence="6 7">
    <name type="scientific">Caballeronia glathei</name>
    <dbReference type="NCBI Taxonomy" id="60547"/>
    <lineage>
        <taxon>Bacteria</taxon>
        <taxon>Pseudomonadati</taxon>
        <taxon>Pseudomonadota</taxon>
        <taxon>Betaproteobacteria</taxon>
        <taxon>Burkholderiales</taxon>
        <taxon>Burkholderiaceae</taxon>
        <taxon>Caballeronia</taxon>
    </lineage>
</organism>